<dbReference type="GO" id="GO:0005524">
    <property type="term" value="F:ATP binding"/>
    <property type="evidence" value="ECO:0007669"/>
    <property type="project" value="UniProtKB-KW"/>
</dbReference>
<name>A0A1C7Z014_PSESX</name>
<dbReference type="PATRIC" id="fig|317.243.peg.695"/>
<dbReference type="OrthoDB" id="9802264at2"/>
<dbReference type="SMART" id="SM00382">
    <property type="entry name" value="AAA"/>
    <property type="match status" value="1"/>
</dbReference>
<dbReference type="PROSITE" id="PS50893">
    <property type="entry name" value="ABC_TRANSPORTER_2"/>
    <property type="match status" value="1"/>
</dbReference>
<dbReference type="SUPFAM" id="SSF50331">
    <property type="entry name" value="MOP-like"/>
    <property type="match status" value="1"/>
</dbReference>
<dbReference type="Proteomes" id="UP000093104">
    <property type="component" value="Unassembled WGS sequence"/>
</dbReference>
<evidence type="ECO:0000313" key="6">
    <source>
        <dbReference type="Proteomes" id="UP000093104"/>
    </source>
</evidence>
<dbReference type="InterPro" id="IPR003593">
    <property type="entry name" value="AAA+_ATPase"/>
</dbReference>
<dbReference type="Gene3D" id="2.40.50.100">
    <property type="match status" value="1"/>
</dbReference>
<dbReference type="PROSITE" id="PS00211">
    <property type="entry name" value="ABC_TRANSPORTER_1"/>
    <property type="match status" value="1"/>
</dbReference>
<accession>A0A1C7Z014</accession>
<dbReference type="SUPFAM" id="SSF52540">
    <property type="entry name" value="P-loop containing nucleoside triphosphate hydrolases"/>
    <property type="match status" value="1"/>
</dbReference>
<evidence type="ECO:0000256" key="3">
    <source>
        <dbReference type="ARBA" id="ARBA00022840"/>
    </source>
</evidence>
<dbReference type="InterPro" id="IPR050093">
    <property type="entry name" value="ABC_SmlMolc_Importer"/>
</dbReference>
<dbReference type="PANTHER" id="PTHR42781:SF4">
    <property type="entry name" value="SPERMIDINE_PUTRESCINE IMPORT ATP-BINDING PROTEIN POTA"/>
    <property type="match status" value="1"/>
</dbReference>
<feature type="domain" description="ABC transporter" evidence="4">
    <location>
        <begin position="5"/>
        <end position="236"/>
    </location>
</feature>
<evidence type="ECO:0000313" key="5">
    <source>
        <dbReference type="EMBL" id="OCR23123.1"/>
    </source>
</evidence>
<evidence type="ECO:0000256" key="2">
    <source>
        <dbReference type="ARBA" id="ARBA00022741"/>
    </source>
</evidence>
<dbReference type="GO" id="GO:0140359">
    <property type="term" value="F:ABC-type transporter activity"/>
    <property type="evidence" value="ECO:0007669"/>
    <property type="project" value="UniProtKB-ARBA"/>
</dbReference>
<dbReference type="InterPro" id="IPR017871">
    <property type="entry name" value="ABC_transporter-like_CS"/>
</dbReference>
<dbReference type="Pfam" id="PF08402">
    <property type="entry name" value="TOBE_2"/>
    <property type="match status" value="1"/>
</dbReference>
<dbReference type="AlphaFoldDB" id="A0A1C7Z014"/>
<dbReference type="EMBL" id="LGSI01000058">
    <property type="protein sequence ID" value="OCR23123.1"/>
    <property type="molecule type" value="Genomic_DNA"/>
</dbReference>
<dbReference type="InterPro" id="IPR003439">
    <property type="entry name" value="ABC_transporter-like_ATP-bd"/>
</dbReference>
<comment type="caution">
    <text evidence="5">The sequence shown here is derived from an EMBL/GenBank/DDBJ whole genome shotgun (WGS) entry which is preliminary data.</text>
</comment>
<protein>
    <submittedName>
        <fullName evidence="5">ABC transporter ATP-binding protein</fullName>
    </submittedName>
</protein>
<organism evidence="5 6">
    <name type="scientific">Pseudomonas syringae</name>
    <dbReference type="NCBI Taxonomy" id="317"/>
    <lineage>
        <taxon>Bacteria</taxon>
        <taxon>Pseudomonadati</taxon>
        <taxon>Pseudomonadota</taxon>
        <taxon>Gammaproteobacteria</taxon>
        <taxon>Pseudomonadales</taxon>
        <taxon>Pseudomonadaceae</taxon>
        <taxon>Pseudomonas</taxon>
    </lineage>
</organism>
<keyword evidence="1" id="KW-0813">Transport</keyword>
<dbReference type="PANTHER" id="PTHR42781">
    <property type="entry name" value="SPERMIDINE/PUTRESCINE IMPORT ATP-BINDING PROTEIN POTA"/>
    <property type="match status" value="1"/>
</dbReference>
<dbReference type="GO" id="GO:0043190">
    <property type="term" value="C:ATP-binding cassette (ABC) transporter complex"/>
    <property type="evidence" value="ECO:0007669"/>
    <property type="project" value="InterPro"/>
</dbReference>
<proteinExistence type="predicted"/>
<sequence>MFYGLQLSSVNKSYGNDARVVNDVSLNVPQGQLVCFLGPSGCGKTTLLRMVAGLESVSSGTIKFNGRDITQTPVNERNFAMVFQALALFPHLNVGDNISYSLKLRGMARKQRKEKVDELLDLIKLPGIASRSITQLSGGQRQRVAIARALAQEPLLFLLDEPLSALDAQLRDHMQVEIRQLQQQLKITTILVTHDQREAMTIADIIVVMGNGVIQQMGPPLEIYRNPANRFVATFIGQTNLFDTKVLTDERLEVLGYSVESQRIPQGLVKGAQVTLSVRPEDLRIEHCTEVPAGVPSAKVVFVRDVGASIELRVLCAGQELIATAPPGTWPDIRPGDQVAVHFPATAGVVLLD</sequence>
<gene>
    <name evidence="5" type="ORF">AFK24_20710</name>
</gene>
<reference evidence="5 6" key="1">
    <citation type="submission" date="2015-07" db="EMBL/GenBank/DDBJ databases">
        <title>Draft genome sequence of a diazotrophic, plant growth-promoting rhizobacterium of the Pseudomonas syringae complex.</title>
        <authorList>
            <person name="Patten C.L."/>
            <person name="Jeong H."/>
        </authorList>
    </citation>
    <scope>NUCLEOTIDE SEQUENCE [LARGE SCALE GENOMIC DNA]</scope>
    <source>
        <strain evidence="5 6">GR12-2</strain>
    </source>
</reference>
<dbReference type="FunFam" id="3.40.50.300:FF:000042">
    <property type="entry name" value="Maltose/maltodextrin ABC transporter, ATP-binding protein"/>
    <property type="match status" value="1"/>
</dbReference>
<dbReference type="GO" id="GO:0016887">
    <property type="term" value="F:ATP hydrolysis activity"/>
    <property type="evidence" value="ECO:0007669"/>
    <property type="project" value="InterPro"/>
</dbReference>
<dbReference type="Gene3D" id="3.40.50.300">
    <property type="entry name" value="P-loop containing nucleotide triphosphate hydrolases"/>
    <property type="match status" value="1"/>
</dbReference>
<evidence type="ECO:0000256" key="1">
    <source>
        <dbReference type="ARBA" id="ARBA00022448"/>
    </source>
</evidence>
<dbReference type="InterPro" id="IPR027417">
    <property type="entry name" value="P-loop_NTPase"/>
</dbReference>
<dbReference type="InterPro" id="IPR008995">
    <property type="entry name" value="Mo/tungstate-bd_C_term_dom"/>
</dbReference>
<dbReference type="InterPro" id="IPR013611">
    <property type="entry name" value="Transp-assoc_OB_typ2"/>
</dbReference>
<keyword evidence="3 5" id="KW-0067">ATP-binding</keyword>
<keyword evidence="2" id="KW-0547">Nucleotide-binding</keyword>
<dbReference type="Pfam" id="PF00005">
    <property type="entry name" value="ABC_tran"/>
    <property type="match status" value="1"/>
</dbReference>
<evidence type="ECO:0000259" key="4">
    <source>
        <dbReference type="PROSITE" id="PS50893"/>
    </source>
</evidence>